<protein>
    <submittedName>
        <fullName evidence="1">DUF938 domain-containing protein</fullName>
    </submittedName>
</protein>
<sequence>MADVKLPDAPSTGRNREPIFEQLRRLLAHSRRVLEVGSGTGQHAVYFAPRLPHLLWQTSERVQNLHEVQAWLASSPADNLPPPLPLDVTGEWPQLRVDTLFTANTLHIMPASAVESFFARLPQVLEPGGQLIVYGPMKIAGNYIGSGNADFDVWLKEQDSLRGIRDLEWLDQLAEAQGLRRTENNFLPAHNQLLVWRA</sequence>
<dbReference type="EMBL" id="CP137555">
    <property type="protein sequence ID" value="WOX04047.1"/>
    <property type="molecule type" value="Genomic_DNA"/>
</dbReference>
<dbReference type="InterPro" id="IPR029063">
    <property type="entry name" value="SAM-dependent_MTases_sf"/>
</dbReference>
<dbReference type="InterPro" id="IPR010342">
    <property type="entry name" value="DUF938"/>
</dbReference>
<keyword evidence="2" id="KW-1185">Reference proteome</keyword>
<dbReference type="PANTHER" id="PTHR20974">
    <property type="entry name" value="UPF0585 PROTEIN CG18661"/>
    <property type="match status" value="1"/>
</dbReference>
<proteinExistence type="predicted"/>
<dbReference type="KEGG" id="mpaf:R5R33_09860"/>
<organism evidence="1 2">
    <name type="scientific">Microbulbifer pacificus</name>
    <dbReference type="NCBI Taxonomy" id="407164"/>
    <lineage>
        <taxon>Bacteria</taxon>
        <taxon>Pseudomonadati</taxon>
        <taxon>Pseudomonadota</taxon>
        <taxon>Gammaproteobacteria</taxon>
        <taxon>Cellvibrionales</taxon>
        <taxon>Microbulbiferaceae</taxon>
        <taxon>Microbulbifer</taxon>
    </lineage>
</organism>
<dbReference type="Gene3D" id="3.40.50.150">
    <property type="entry name" value="Vaccinia Virus protein VP39"/>
    <property type="match status" value="1"/>
</dbReference>
<name>A0AAU0MVH9_9GAMM</name>
<reference evidence="1 2" key="1">
    <citation type="submission" date="2023-10" db="EMBL/GenBank/DDBJ databases">
        <title>Description of Microbulbifer bruguierae sp. nov., isolated from the sediments of mangrove plant Bruguiera sexangula and comparative genomic analyses of the genus Microbulbifer.</title>
        <authorList>
            <person name="Long M."/>
        </authorList>
    </citation>
    <scope>NUCLEOTIDE SEQUENCE [LARGE SCALE GENOMIC DNA]</scope>
    <source>
        <strain evidence="1 2">SPO729</strain>
    </source>
</reference>
<evidence type="ECO:0000313" key="1">
    <source>
        <dbReference type="EMBL" id="WOX04047.1"/>
    </source>
</evidence>
<evidence type="ECO:0000313" key="2">
    <source>
        <dbReference type="Proteomes" id="UP001302477"/>
    </source>
</evidence>
<dbReference type="Pfam" id="PF06080">
    <property type="entry name" value="DUF938"/>
    <property type="match status" value="1"/>
</dbReference>
<dbReference type="PANTHER" id="PTHR20974:SF0">
    <property type="entry name" value="UPF0585 PROTEIN CG18661"/>
    <property type="match status" value="1"/>
</dbReference>
<gene>
    <name evidence="1" type="ORF">R5R33_09860</name>
</gene>
<dbReference type="SUPFAM" id="SSF53335">
    <property type="entry name" value="S-adenosyl-L-methionine-dependent methyltransferases"/>
    <property type="match status" value="1"/>
</dbReference>
<dbReference type="Proteomes" id="UP001302477">
    <property type="component" value="Chromosome"/>
</dbReference>
<dbReference type="AlphaFoldDB" id="A0AAU0MVH9"/>
<dbReference type="RefSeq" id="WP_318952528.1">
    <property type="nucleotide sequence ID" value="NZ_CP137555.1"/>
</dbReference>
<accession>A0AAU0MVH9</accession>